<evidence type="ECO:0000313" key="1">
    <source>
        <dbReference type="EMBL" id="TBL80859.1"/>
    </source>
</evidence>
<gene>
    <name evidence="1" type="ORF">EYB31_06485</name>
</gene>
<sequence length="639" mass="74346">MLRYEVIEKCLENLNMANGIINNQNINQIVKTMTQPLINRINYIQEICSVEKYNLCFIGKVGVGKSTAITNLLGLVDKRKIEIGYKLIDIPLLKTAEGRTTLCETIIYFTSNSKTKIEIQELEYSEFSELVDDFCSALFNKFNSDNEEKLESSLEDHRAIRNMSGVPLKDKEKQIQYVFDVLKEEYNEEDGKSQVKRAILKRINYSSRTKKTFIFDGVNAIEDWIKSTIEKVNDGEMEGAPYPSKMLLSISDQDIEVNIPDFIASVRDTRGIDGEGVREDVIEICKDINNICIMCDEIKNFGNIASEGFLKNQFILKNKDLKYRNFVMGLEQGAQLSKANGAVGRENGKDKKKEEAINNWRNICLDEENVFFYNSFFGIKYESDEQEIISVDFSKYENERKSILKIIDNKLSRMYEEYSRELGEISRQLNIFHNNQIEDSHKDKLIKISNTVRSCFNDLEKNYELFFESLNKQVRTEFSAGVIRASVNRKGIYDNYDIYVQAKNISYEEFDSTCKAPLYHIDKEINTMLDNKEIMDAALLMAIKYETDDLFKKYREKNSGDYYTLLKENIYNEDICWLELRGYWGNKMQGIKYRDRVADSLLNVIKDKKVLQSIIEKENTYNFFKSVYSFMGTVVNKNL</sequence>
<dbReference type="AlphaFoldDB" id="A0A4Q9DV38"/>
<reference evidence="1 2" key="1">
    <citation type="submission" date="2019-02" db="EMBL/GenBank/DDBJ databases">
        <title>Paenibacillus sp. nov., isolated from surface-sterilized tissue of Thalictrum simplex L.</title>
        <authorList>
            <person name="Tuo L."/>
        </authorList>
    </citation>
    <scope>NUCLEOTIDE SEQUENCE [LARGE SCALE GENOMIC DNA]</scope>
    <source>
        <strain evidence="1 2">N2SHLJ1</strain>
    </source>
</reference>
<keyword evidence="2" id="KW-1185">Reference proteome</keyword>
<evidence type="ECO:0000313" key="2">
    <source>
        <dbReference type="Proteomes" id="UP000293142"/>
    </source>
</evidence>
<protein>
    <submittedName>
        <fullName evidence="1">Uncharacterized protein</fullName>
    </submittedName>
</protein>
<dbReference type="Proteomes" id="UP000293142">
    <property type="component" value="Unassembled WGS sequence"/>
</dbReference>
<organism evidence="1 2">
    <name type="scientific">Paenibacillus thalictri</name>
    <dbReference type="NCBI Taxonomy" id="2527873"/>
    <lineage>
        <taxon>Bacteria</taxon>
        <taxon>Bacillati</taxon>
        <taxon>Bacillota</taxon>
        <taxon>Bacilli</taxon>
        <taxon>Bacillales</taxon>
        <taxon>Paenibacillaceae</taxon>
        <taxon>Paenibacillus</taxon>
    </lineage>
</organism>
<dbReference type="EMBL" id="SIRE01000004">
    <property type="protein sequence ID" value="TBL80859.1"/>
    <property type="molecule type" value="Genomic_DNA"/>
</dbReference>
<proteinExistence type="predicted"/>
<comment type="caution">
    <text evidence="1">The sequence shown here is derived from an EMBL/GenBank/DDBJ whole genome shotgun (WGS) entry which is preliminary data.</text>
</comment>
<accession>A0A4Q9DV38</accession>
<dbReference type="OrthoDB" id="8566588at2"/>
<dbReference type="RefSeq" id="WP_131012463.1">
    <property type="nucleotide sequence ID" value="NZ_SIRE01000004.1"/>
</dbReference>
<name>A0A4Q9DV38_9BACL</name>